<dbReference type="GO" id="GO:0003677">
    <property type="term" value="F:DNA binding"/>
    <property type="evidence" value="ECO:0007669"/>
    <property type="project" value="InterPro"/>
</dbReference>
<accession>A0A2T2X0M0</accession>
<name>A0A2T2X0M0_9FIRM</name>
<dbReference type="PANTHER" id="PTHR30298:SF0">
    <property type="entry name" value="PROTEIN YBFL-RELATED"/>
    <property type="match status" value="1"/>
</dbReference>
<dbReference type="InterPro" id="IPR032806">
    <property type="entry name" value="YbfD_N"/>
</dbReference>
<protein>
    <submittedName>
        <fullName evidence="3">ISAs1 family transposase</fullName>
    </submittedName>
</protein>
<dbReference type="InterPro" id="IPR051698">
    <property type="entry name" value="Transposase_11-like"/>
</dbReference>
<proteinExistence type="predicted"/>
<feature type="domain" description="H repeat-associated protein N-terminal" evidence="2">
    <location>
        <begin position="280"/>
        <end position="371"/>
    </location>
</feature>
<dbReference type="Pfam" id="PF14236">
    <property type="entry name" value="DruA"/>
    <property type="match status" value="1"/>
</dbReference>
<dbReference type="Pfam" id="PF01609">
    <property type="entry name" value="DDE_Tnp_1"/>
    <property type="match status" value="1"/>
</dbReference>
<dbReference type="GO" id="GO:0006313">
    <property type="term" value="P:DNA transposition"/>
    <property type="evidence" value="ECO:0007669"/>
    <property type="project" value="InterPro"/>
</dbReference>
<feature type="domain" description="Transposase IS4-like" evidence="1">
    <location>
        <begin position="382"/>
        <end position="575"/>
    </location>
</feature>
<organism evidence="3 4">
    <name type="scientific">Sulfobacillus benefaciens</name>
    <dbReference type="NCBI Taxonomy" id="453960"/>
    <lineage>
        <taxon>Bacteria</taxon>
        <taxon>Bacillati</taxon>
        <taxon>Bacillota</taxon>
        <taxon>Clostridia</taxon>
        <taxon>Eubacteriales</taxon>
        <taxon>Clostridiales Family XVII. Incertae Sedis</taxon>
        <taxon>Sulfobacillus</taxon>
    </lineage>
</organism>
<dbReference type="InterPro" id="IPR047647">
    <property type="entry name" value="ISAs1_transpos"/>
</dbReference>
<evidence type="ECO:0000259" key="1">
    <source>
        <dbReference type="Pfam" id="PF01609"/>
    </source>
</evidence>
<comment type="caution">
    <text evidence="3">The sequence shown here is derived from an EMBL/GenBank/DDBJ whole genome shotgun (WGS) entry which is preliminary data.</text>
</comment>
<dbReference type="NCBIfam" id="NF033564">
    <property type="entry name" value="transpos_ISAs1"/>
    <property type="match status" value="1"/>
</dbReference>
<reference evidence="3 4" key="1">
    <citation type="journal article" date="2014" name="BMC Genomics">
        <title>Comparison of environmental and isolate Sulfobacillus genomes reveals diverse carbon, sulfur, nitrogen, and hydrogen metabolisms.</title>
        <authorList>
            <person name="Justice N.B."/>
            <person name="Norman A."/>
            <person name="Brown C.T."/>
            <person name="Singh A."/>
            <person name="Thomas B.C."/>
            <person name="Banfield J.F."/>
        </authorList>
    </citation>
    <scope>NUCLEOTIDE SEQUENCE [LARGE SCALE GENOMIC DNA]</scope>
    <source>
        <strain evidence="3">AMDSBA1</strain>
    </source>
</reference>
<dbReference type="InterPro" id="IPR025639">
    <property type="entry name" value="DruA"/>
</dbReference>
<evidence type="ECO:0000259" key="2">
    <source>
        <dbReference type="Pfam" id="PF13808"/>
    </source>
</evidence>
<sequence length="576" mass="65483">MTLDFLSYQIRHSAVYGDCEKCKAPSKFSKPRWGLSVILGWTIRPRYDRVGGMKPAHIGKKPVTDWAAHLVIRLVRPEERTRWRTLMAQHHYLGFRGMVGEALMYVACLDEEWVALLGWAAAAWMCRPRDQWIGWTRSQQWERLRFVTNNVRFLILPEVHIPHLASKTLALNTRRLSEDWRAVYGHPVVLAETFVDPARFAGTAYRAAGWLRLGETRGFARTKTGYVRHGHPKTLWVRPLEPQSPAQLAAPFLSPAWTGGALTMIDFDALNWAGPRGLRDRLKTLIDPRHRRGIRHSVDQILVLALGAVMAGQRTFVGMGDWIRDLRPEQRAVFGCPRWGETFKVPSEPTVRRLLQNLDADALDTVLNQWLTEEELRLGEVLARDGKSLRGSAHGARKRPVHLLSGLLHRTGQVVGPVDVDGKTNEIPQLKVLLDPLDIAGAIVTVDALHTQTETARYVVEDKHAHYVMEVKKNQPSLYEAIQTLDEDDFSDADRTIEKGHSRIETRRVRTSLVLTASLEWPHVRQVFRIDRHVTDLNGENPRDETAFGITDLDPNHADAQRIGTLVRGHWGIETR</sequence>
<dbReference type="PANTHER" id="PTHR30298">
    <property type="entry name" value="H REPEAT-ASSOCIATED PREDICTED TRANSPOSASE"/>
    <property type="match status" value="1"/>
</dbReference>
<dbReference type="Pfam" id="PF13808">
    <property type="entry name" value="DDE_Tnp_1_assoc"/>
    <property type="match status" value="1"/>
</dbReference>
<dbReference type="Proteomes" id="UP000242699">
    <property type="component" value="Unassembled WGS sequence"/>
</dbReference>
<dbReference type="InterPro" id="IPR002559">
    <property type="entry name" value="Transposase_11"/>
</dbReference>
<dbReference type="AlphaFoldDB" id="A0A2T2X0M0"/>
<dbReference type="GO" id="GO:0004803">
    <property type="term" value="F:transposase activity"/>
    <property type="evidence" value="ECO:0007669"/>
    <property type="project" value="InterPro"/>
</dbReference>
<dbReference type="EMBL" id="PXYT01000022">
    <property type="protein sequence ID" value="PSR28018.1"/>
    <property type="molecule type" value="Genomic_DNA"/>
</dbReference>
<gene>
    <name evidence="3" type="ORF">C7B43_10700</name>
</gene>
<evidence type="ECO:0000313" key="3">
    <source>
        <dbReference type="EMBL" id="PSR28018.1"/>
    </source>
</evidence>
<evidence type="ECO:0000313" key="4">
    <source>
        <dbReference type="Proteomes" id="UP000242699"/>
    </source>
</evidence>